<accession>A0ABP9PK10</accession>
<name>A0ABP9PK10_9PSEU</name>
<keyword evidence="1" id="KW-0479">Metal-binding</keyword>
<evidence type="ECO:0000313" key="7">
    <source>
        <dbReference type="Proteomes" id="UP001428817"/>
    </source>
</evidence>
<evidence type="ECO:0000256" key="4">
    <source>
        <dbReference type="PROSITE-ProRule" id="PRU00742"/>
    </source>
</evidence>
<feature type="region of interest" description="Disordered" evidence="5">
    <location>
        <begin position="1"/>
        <end position="27"/>
    </location>
</feature>
<evidence type="ECO:0000256" key="1">
    <source>
        <dbReference type="ARBA" id="ARBA00022723"/>
    </source>
</evidence>
<dbReference type="PROSITE" id="PS51409">
    <property type="entry name" value="ARGINASE_2"/>
    <property type="match status" value="1"/>
</dbReference>
<proteinExistence type="inferred from homology"/>
<dbReference type="EMBL" id="BAABJP010000003">
    <property type="protein sequence ID" value="GAA5147950.1"/>
    <property type="molecule type" value="Genomic_DNA"/>
</dbReference>
<dbReference type="PANTHER" id="PTHR43782:SF3">
    <property type="entry name" value="ARGINASE"/>
    <property type="match status" value="1"/>
</dbReference>
<dbReference type="InterPro" id="IPR023696">
    <property type="entry name" value="Ureohydrolase_dom_sf"/>
</dbReference>
<dbReference type="Gene3D" id="3.40.800.10">
    <property type="entry name" value="Ureohydrolase domain"/>
    <property type="match status" value="1"/>
</dbReference>
<comment type="similarity">
    <text evidence="4">Belongs to the arginase family.</text>
</comment>
<keyword evidence="2" id="KW-0378">Hydrolase</keyword>
<dbReference type="Pfam" id="PF00491">
    <property type="entry name" value="Arginase"/>
    <property type="match status" value="1"/>
</dbReference>
<sequence>MPFHQDQRLPDGDLPVSGDPSRVEPDLPAGDVWQRLAALYDAVADAVAERAGGMPTVVSGDCLVTLGTLTGLHRAGLDPALVWFDAHGDVHTLHTTTSGYLGGLALRLALGAHEEKLAEPLGLRPLPEERAVLVDARDLDPAEVEYLASARVRRLGVSEVEPALLPDGPILLHVDVDVIDRGELPGLRFPAAGGPSSGETLAAVKRVLESGRVVGLDIACPWHPGSAGDAVIRRELLARLTG</sequence>
<dbReference type="PANTHER" id="PTHR43782">
    <property type="entry name" value="ARGINASE"/>
    <property type="match status" value="1"/>
</dbReference>
<evidence type="ECO:0000256" key="2">
    <source>
        <dbReference type="ARBA" id="ARBA00022801"/>
    </source>
</evidence>
<organism evidence="6 7">
    <name type="scientific">Pseudonocardia eucalypti</name>
    <dbReference type="NCBI Taxonomy" id="648755"/>
    <lineage>
        <taxon>Bacteria</taxon>
        <taxon>Bacillati</taxon>
        <taxon>Actinomycetota</taxon>
        <taxon>Actinomycetes</taxon>
        <taxon>Pseudonocardiales</taxon>
        <taxon>Pseudonocardiaceae</taxon>
        <taxon>Pseudonocardia</taxon>
    </lineage>
</organism>
<comment type="caution">
    <text evidence="6">The sequence shown here is derived from an EMBL/GenBank/DDBJ whole genome shotgun (WGS) entry which is preliminary data.</text>
</comment>
<feature type="compositionally biased region" description="Basic and acidic residues" evidence="5">
    <location>
        <begin position="1"/>
        <end position="11"/>
    </location>
</feature>
<dbReference type="PRINTS" id="PR00116">
    <property type="entry name" value="ARGINASE"/>
</dbReference>
<keyword evidence="3" id="KW-0464">Manganese</keyword>
<evidence type="ECO:0000313" key="6">
    <source>
        <dbReference type="EMBL" id="GAA5147950.1"/>
    </source>
</evidence>
<reference evidence="7" key="1">
    <citation type="journal article" date="2019" name="Int. J. Syst. Evol. Microbiol.">
        <title>The Global Catalogue of Microorganisms (GCM) 10K type strain sequencing project: providing services to taxonomists for standard genome sequencing and annotation.</title>
        <authorList>
            <consortium name="The Broad Institute Genomics Platform"/>
            <consortium name="The Broad Institute Genome Sequencing Center for Infectious Disease"/>
            <person name="Wu L."/>
            <person name="Ma J."/>
        </authorList>
    </citation>
    <scope>NUCLEOTIDE SEQUENCE [LARGE SCALE GENOMIC DNA]</scope>
    <source>
        <strain evidence="7">JCM 18303</strain>
    </source>
</reference>
<dbReference type="Proteomes" id="UP001428817">
    <property type="component" value="Unassembled WGS sequence"/>
</dbReference>
<dbReference type="InterPro" id="IPR006035">
    <property type="entry name" value="Ureohydrolase"/>
</dbReference>
<keyword evidence="7" id="KW-1185">Reference proteome</keyword>
<dbReference type="SUPFAM" id="SSF52768">
    <property type="entry name" value="Arginase/deacetylase"/>
    <property type="match status" value="1"/>
</dbReference>
<gene>
    <name evidence="6" type="ORF">GCM10023321_09560</name>
</gene>
<evidence type="ECO:0000256" key="3">
    <source>
        <dbReference type="ARBA" id="ARBA00023211"/>
    </source>
</evidence>
<evidence type="ECO:0000256" key="5">
    <source>
        <dbReference type="SAM" id="MobiDB-lite"/>
    </source>
</evidence>
<protein>
    <submittedName>
        <fullName evidence="6">Arginase family protein</fullName>
    </submittedName>
</protein>